<proteinExistence type="predicted"/>
<reference evidence="1 2" key="1">
    <citation type="submission" date="2024-02" db="EMBL/GenBank/DDBJ databases">
        <title>STSV induces naive adaptation in Sulfolobus.</title>
        <authorList>
            <person name="Xiang X."/>
            <person name="Song M."/>
        </authorList>
    </citation>
    <scope>NUCLEOTIDE SEQUENCE [LARGE SCALE GENOMIC DNA]</scope>
    <source>
        <strain evidence="1 2">RT2</strain>
    </source>
</reference>
<dbReference type="GeneID" id="89336747"/>
<name>A0AAX4KY29_9CREN</name>
<dbReference type="AlphaFoldDB" id="A0AAX4KY29"/>
<sequence length="413" mass="47344">MDHTIDILNTIKAFACMSVGRALASLAFINSSYYYTYINVSNTLQYYGLSNIEINQIYQELEKLRNPIVDYLNVQNRTDRKKQLENVIYECIGNNKVDSLGPFYHRLLAMISLYIVKKGALNRSVIDSHETAGFVSPMLSSKVDSEEVERVLVKSLLAVNKHDSSSKQDYPEMYLILTDNNKTTIQKLSNEVQSEFPDYKYVYDKLEMLNSSKPYSIAALMYEIDKKKDDNNYDSTFYKEAYGLEISSITNSLSINKIVYNGLVNPLLVYYIINAFDELLRVQSNVMINKYFKNVFEKLGYKIDFIECASYYCKYLASKTDSVIYIYTIPFALNIPPVSANENNVILAIRCRSDLQYNAISSRSSSNLANVLWIAIDDYSSSNDVKITILNAKADWQINIANLLRNQTSNNYI</sequence>
<evidence type="ECO:0000313" key="1">
    <source>
        <dbReference type="EMBL" id="WWQ59482.1"/>
    </source>
</evidence>
<accession>A0AAX4KY29</accession>
<gene>
    <name evidence="1" type="ORF">V6M85_08225</name>
</gene>
<evidence type="ECO:0000313" key="2">
    <source>
        <dbReference type="Proteomes" id="UP001432202"/>
    </source>
</evidence>
<dbReference type="RefSeq" id="WP_338598660.1">
    <property type="nucleotide sequence ID" value="NZ_CP146016.1"/>
</dbReference>
<keyword evidence="2" id="KW-1185">Reference proteome</keyword>
<organism evidence="1 2">
    <name type="scientific">Sulfolobus tengchongensis</name>
    <dbReference type="NCBI Taxonomy" id="207809"/>
    <lineage>
        <taxon>Archaea</taxon>
        <taxon>Thermoproteota</taxon>
        <taxon>Thermoprotei</taxon>
        <taxon>Sulfolobales</taxon>
        <taxon>Sulfolobaceae</taxon>
        <taxon>Sulfolobus</taxon>
    </lineage>
</organism>
<protein>
    <submittedName>
        <fullName evidence="1">Uncharacterized protein</fullName>
    </submittedName>
</protein>
<dbReference type="EMBL" id="CP146016">
    <property type="protein sequence ID" value="WWQ59482.1"/>
    <property type="molecule type" value="Genomic_DNA"/>
</dbReference>
<dbReference type="Proteomes" id="UP001432202">
    <property type="component" value="Chromosome"/>
</dbReference>